<name>A0A1D2YTG8_9BACI</name>
<reference evidence="2 3" key="1">
    <citation type="submission" date="2016-09" db="EMBL/GenBank/DDBJ databases">
        <title>Draft genome sequence for the type strain of Vulcanibacillus modesticaldus BR, a strictly anaerobic, moderately thermophilic, and nitrate-reducing bacterium from deep sea-hydrothermal vents of the Mid-Atlantic Ridge.</title>
        <authorList>
            <person name="Abin C.A."/>
            <person name="Hollibaugh J.T."/>
        </authorList>
    </citation>
    <scope>NUCLEOTIDE SEQUENCE [LARGE SCALE GENOMIC DNA]</scope>
    <source>
        <strain evidence="2 3">BR</strain>
    </source>
</reference>
<evidence type="ECO:0000313" key="2">
    <source>
        <dbReference type="EMBL" id="OEF98987.1"/>
    </source>
</evidence>
<feature type="domain" description="Putative amidase" evidence="1">
    <location>
        <begin position="4"/>
        <end position="159"/>
    </location>
</feature>
<dbReference type="RefSeq" id="WP_069657128.1">
    <property type="nucleotide sequence ID" value="NZ_MIJF01000038.1"/>
</dbReference>
<dbReference type="OrthoDB" id="9812429at2"/>
<dbReference type="PANTHER" id="PTHR40032">
    <property type="entry name" value="EXPORTED PROTEIN-RELATED"/>
    <property type="match status" value="1"/>
</dbReference>
<keyword evidence="3" id="KW-1185">Reference proteome</keyword>
<evidence type="ECO:0000259" key="1">
    <source>
        <dbReference type="Pfam" id="PF12671"/>
    </source>
</evidence>
<dbReference type="Proteomes" id="UP000243739">
    <property type="component" value="Unassembled WGS sequence"/>
</dbReference>
<organism evidence="2 3">
    <name type="scientific">Vulcanibacillus modesticaldus</name>
    <dbReference type="NCBI Taxonomy" id="337097"/>
    <lineage>
        <taxon>Bacteria</taxon>
        <taxon>Bacillati</taxon>
        <taxon>Bacillota</taxon>
        <taxon>Bacilli</taxon>
        <taxon>Bacillales</taxon>
        <taxon>Bacillaceae</taxon>
        <taxon>Vulcanibacillus</taxon>
    </lineage>
</organism>
<dbReference type="EMBL" id="MIJF01000038">
    <property type="protein sequence ID" value="OEF98987.1"/>
    <property type="molecule type" value="Genomic_DNA"/>
</dbReference>
<accession>A0A1D2YTG8</accession>
<evidence type="ECO:0000313" key="3">
    <source>
        <dbReference type="Proteomes" id="UP000243739"/>
    </source>
</evidence>
<sequence length="169" mass="19528">MGAYDREKVVYYADKWWNSYNPRFRHFEDDCTNYVSQCLFAGGAPMTYAANRSGWWYKGNGSKSDSWSFSWTVAHNLRWFLEVNKRGLTATVVSSAGQLTIGDVICYDFDGDGKWQHNTIVTAIDSSGMPLVNAHSINSKKRYWSYQDSSAWTPNIQYKFFHISDSFKF</sequence>
<dbReference type="STRING" id="337097.BHF71_09870"/>
<dbReference type="AlphaFoldDB" id="A0A1D2YTG8"/>
<proteinExistence type="predicted"/>
<gene>
    <name evidence="2" type="ORF">BHF71_09870</name>
</gene>
<comment type="caution">
    <text evidence="2">The sequence shown here is derived from an EMBL/GenBank/DDBJ whole genome shotgun (WGS) entry which is preliminary data.</text>
</comment>
<protein>
    <recommendedName>
        <fullName evidence="1">Putative amidase domain-containing protein</fullName>
    </recommendedName>
</protein>
<dbReference type="PANTHER" id="PTHR40032:SF1">
    <property type="entry name" value="EXPORTED PROTEIN"/>
    <property type="match status" value="1"/>
</dbReference>
<dbReference type="InterPro" id="IPR024301">
    <property type="entry name" value="Amidase_6"/>
</dbReference>
<dbReference type="Pfam" id="PF12671">
    <property type="entry name" value="Amidase_6"/>
    <property type="match status" value="1"/>
</dbReference>